<dbReference type="EC" id="1.11.1.7" evidence="4 20"/>
<keyword evidence="6 20" id="KW-0575">Peroxidase</keyword>
<dbReference type="Gene3D" id="1.10.520.10">
    <property type="match status" value="1"/>
</dbReference>
<evidence type="ECO:0000256" key="4">
    <source>
        <dbReference type="ARBA" id="ARBA00012313"/>
    </source>
</evidence>
<name>A0AAW1LEH1_SAPOF</name>
<evidence type="ECO:0000256" key="9">
    <source>
        <dbReference type="ARBA" id="ARBA00022729"/>
    </source>
</evidence>
<dbReference type="GO" id="GO:0006979">
    <property type="term" value="P:response to oxidative stress"/>
    <property type="evidence" value="ECO:0007669"/>
    <property type="project" value="UniProtKB-UniRule"/>
</dbReference>
<feature type="binding site" evidence="17">
    <location>
        <position position="93"/>
    </location>
    <ligand>
        <name>Ca(2+)</name>
        <dbReference type="ChEBI" id="CHEBI:29108"/>
        <label>1</label>
    </ligand>
</feature>
<keyword evidence="7 20" id="KW-0349">Heme</keyword>
<dbReference type="InterPro" id="IPR002016">
    <property type="entry name" value="Haem_peroxidase"/>
</dbReference>
<comment type="cofactor">
    <cofactor evidence="17 20">
        <name>Ca(2+)</name>
        <dbReference type="ChEBI" id="CHEBI:29108"/>
    </cofactor>
    <text evidence="17 20">Binds 2 calcium ions per subunit.</text>
</comment>
<evidence type="ECO:0000256" key="19">
    <source>
        <dbReference type="PIRSR" id="PIRSR600823-5"/>
    </source>
</evidence>
<comment type="subcellular location">
    <subcellularLocation>
        <location evidence="20">Secreted</location>
    </subcellularLocation>
</comment>
<feature type="binding site" evidence="17">
    <location>
        <position position="266"/>
    </location>
    <ligand>
        <name>Ca(2+)</name>
        <dbReference type="ChEBI" id="CHEBI:29108"/>
        <label>2</label>
    </ligand>
</feature>
<feature type="active site" description="Proton acceptor" evidence="15">
    <location>
        <position position="87"/>
    </location>
</feature>
<dbReference type="PRINTS" id="PR00458">
    <property type="entry name" value="PEROXIDASE"/>
</dbReference>
<accession>A0AAW1LEH1</accession>
<comment type="catalytic activity">
    <reaction evidence="1 20">
        <text>2 a phenolic donor + H2O2 = 2 a phenolic radical donor + 2 H2O</text>
        <dbReference type="Rhea" id="RHEA:56136"/>
        <dbReference type="ChEBI" id="CHEBI:15377"/>
        <dbReference type="ChEBI" id="CHEBI:16240"/>
        <dbReference type="ChEBI" id="CHEBI:139520"/>
        <dbReference type="ChEBI" id="CHEBI:139521"/>
        <dbReference type="EC" id="1.11.1.7"/>
    </reaction>
</comment>
<keyword evidence="10 17" id="KW-0106">Calcium</keyword>
<feature type="binding site" evidence="17">
    <location>
        <position position="88"/>
    </location>
    <ligand>
        <name>Ca(2+)</name>
        <dbReference type="ChEBI" id="CHEBI:29108"/>
        <label>1</label>
    </ligand>
</feature>
<feature type="site" description="Transition state stabilizer" evidence="18">
    <location>
        <position position="83"/>
    </location>
</feature>
<evidence type="ECO:0000256" key="14">
    <source>
        <dbReference type="ARBA" id="ARBA00023324"/>
    </source>
</evidence>
<feature type="disulfide bond" evidence="19">
    <location>
        <begin position="141"/>
        <end position="339"/>
    </location>
</feature>
<keyword evidence="14 20" id="KW-0376">Hydrogen peroxide</keyword>
<feature type="binding site" evidence="17">
    <location>
        <position position="95"/>
    </location>
    <ligand>
        <name>Ca(2+)</name>
        <dbReference type="ChEBI" id="CHEBI:29108"/>
        <label>1</label>
    </ligand>
</feature>
<comment type="similarity">
    <text evidence="3">Belongs to the peroxidase family. Ascorbate peroxidase subfamily.</text>
</comment>
<evidence type="ECO:0000256" key="6">
    <source>
        <dbReference type="ARBA" id="ARBA00022559"/>
    </source>
</evidence>
<dbReference type="GO" id="GO:0046872">
    <property type="term" value="F:metal ion binding"/>
    <property type="evidence" value="ECO:0007669"/>
    <property type="project" value="UniProtKB-UniRule"/>
</dbReference>
<dbReference type="Proteomes" id="UP001443914">
    <property type="component" value="Unassembled WGS sequence"/>
</dbReference>
<keyword evidence="12 17" id="KW-0408">Iron</keyword>
<feature type="binding site" evidence="17">
    <location>
        <position position="109"/>
    </location>
    <ligand>
        <name>Ca(2+)</name>
        <dbReference type="ChEBI" id="CHEBI:29108"/>
        <label>1</label>
    </ligand>
</feature>
<dbReference type="SUPFAM" id="SSF48113">
    <property type="entry name" value="Heme-dependent peroxidases"/>
    <property type="match status" value="1"/>
</dbReference>
<dbReference type="Pfam" id="PF00141">
    <property type="entry name" value="peroxidase"/>
    <property type="match status" value="1"/>
</dbReference>
<dbReference type="EMBL" id="JBDFQZ010000004">
    <property type="protein sequence ID" value="KAK9734523.1"/>
    <property type="molecule type" value="Genomic_DNA"/>
</dbReference>
<evidence type="ECO:0000256" key="13">
    <source>
        <dbReference type="ARBA" id="ARBA00023157"/>
    </source>
</evidence>
<feature type="binding site" evidence="16">
    <location>
        <position position="181"/>
    </location>
    <ligand>
        <name>substrate</name>
    </ligand>
</feature>
<evidence type="ECO:0000256" key="20">
    <source>
        <dbReference type="RuleBase" id="RU362060"/>
    </source>
</evidence>
<evidence type="ECO:0000256" key="2">
    <source>
        <dbReference type="ARBA" id="ARBA00002322"/>
    </source>
</evidence>
<proteinExistence type="inferred from homology"/>
<keyword evidence="5 20" id="KW-0964">Secreted</keyword>
<feature type="binding site" evidence="17">
    <location>
        <position position="271"/>
    </location>
    <ligand>
        <name>Ca(2+)</name>
        <dbReference type="ChEBI" id="CHEBI:29108"/>
        <label>2</label>
    </ligand>
</feature>
<evidence type="ECO:0000256" key="5">
    <source>
        <dbReference type="ARBA" id="ARBA00022525"/>
    </source>
</evidence>
<dbReference type="PROSITE" id="PS50873">
    <property type="entry name" value="PEROXIDASE_4"/>
    <property type="match status" value="1"/>
</dbReference>
<dbReference type="GO" id="GO:0005576">
    <property type="term" value="C:extracellular region"/>
    <property type="evidence" value="ECO:0007669"/>
    <property type="project" value="UniProtKB-SubCell"/>
</dbReference>
<dbReference type="PRINTS" id="PR00461">
    <property type="entry name" value="PLPEROXIDASE"/>
</dbReference>
<evidence type="ECO:0000256" key="16">
    <source>
        <dbReference type="PIRSR" id="PIRSR600823-2"/>
    </source>
</evidence>
<keyword evidence="9" id="KW-0732">Signal</keyword>
<feature type="binding site" description="axial binding residue" evidence="17">
    <location>
        <position position="211"/>
    </location>
    <ligand>
        <name>heme b</name>
        <dbReference type="ChEBI" id="CHEBI:60344"/>
    </ligand>
    <ligandPart>
        <name>Fe</name>
        <dbReference type="ChEBI" id="CHEBI:18248"/>
    </ligandPart>
</feature>
<evidence type="ECO:0000256" key="8">
    <source>
        <dbReference type="ARBA" id="ARBA00022723"/>
    </source>
</evidence>
<comment type="cofactor">
    <cofactor evidence="17 20">
        <name>heme b</name>
        <dbReference type="ChEBI" id="CHEBI:60344"/>
    </cofactor>
    <text evidence="17 20">Binds 1 heme b (iron(II)-protoporphyrin IX) group per subunit.</text>
</comment>
<feature type="disulfide bond" evidence="19">
    <location>
        <begin position="89"/>
        <end position="94"/>
    </location>
</feature>
<dbReference type="PROSITE" id="PS00436">
    <property type="entry name" value="PEROXIDASE_2"/>
    <property type="match status" value="1"/>
</dbReference>
<dbReference type="GO" id="GO:0042744">
    <property type="term" value="P:hydrogen peroxide catabolic process"/>
    <property type="evidence" value="ECO:0007669"/>
    <property type="project" value="UniProtKB-KW"/>
</dbReference>
<dbReference type="PANTHER" id="PTHR31517">
    <property type="match status" value="1"/>
</dbReference>
<dbReference type="CDD" id="cd00693">
    <property type="entry name" value="secretory_peroxidase"/>
    <property type="match status" value="1"/>
</dbReference>
<evidence type="ECO:0000256" key="17">
    <source>
        <dbReference type="PIRSR" id="PIRSR600823-3"/>
    </source>
</evidence>
<dbReference type="InterPro" id="IPR019794">
    <property type="entry name" value="Peroxidases_AS"/>
</dbReference>
<dbReference type="AlphaFoldDB" id="A0AAW1LEH1"/>
<dbReference type="FunFam" id="1.10.520.10:FF:000001">
    <property type="entry name" value="Peroxidase"/>
    <property type="match status" value="1"/>
</dbReference>
<keyword evidence="13 19" id="KW-1015">Disulfide bond</keyword>
<protein>
    <recommendedName>
        <fullName evidence="4 20">Peroxidase</fullName>
        <ecNumber evidence="4 20">1.11.1.7</ecNumber>
    </recommendedName>
</protein>
<reference evidence="22" key="1">
    <citation type="submission" date="2024-03" db="EMBL/GenBank/DDBJ databases">
        <title>WGS assembly of Saponaria officinalis var. Norfolk2.</title>
        <authorList>
            <person name="Jenkins J."/>
            <person name="Shu S."/>
            <person name="Grimwood J."/>
            <person name="Barry K."/>
            <person name="Goodstein D."/>
            <person name="Schmutz J."/>
            <person name="Leebens-Mack J."/>
            <person name="Osbourn A."/>
        </authorList>
    </citation>
    <scope>NUCLEOTIDE SEQUENCE [LARGE SCALE GENOMIC DNA]</scope>
    <source>
        <strain evidence="22">JIC</strain>
    </source>
</reference>
<dbReference type="PROSITE" id="PS00435">
    <property type="entry name" value="PEROXIDASE_1"/>
    <property type="match status" value="1"/>
</dbReference>
<gene>
    <name evidence="22" type="ORF">RND81_04G145400</name>
</gene>
<comment type="function">
    <text evidence="2">Removal of H(2)O(2), oxidation of toxic reductants, biosynthesis and degradation of lignin, suberization, auxin catabolism, response to environmental stresses such as wounding, pathogen attack and oxidative stress. These functions might be dependent on each isozyme/isoform in each plant tissue.</text>
</comment>
<feature type="disulfide bond" evidence="19">
    <location>
        <begin position="56"/>
        <end position="135"/>
    </location>
</feature>
<evidence type="ECO:0000256" key="1">
    <source>
        <dbReference type="ARBA" id="ARBA00000189"/>
    </source>
</evidence>
<organism evidence="22 23">
    <name type="scientific">Saponaria officinalis</name>
    <name type="common">Common soapwort</name>
    <name type="synonym">Lychnis saponaria</name>
    <dbReference type="NCBI Taxonomy" id="3572"/>
    <lineage>
        <taxon>Eukaryota</taxon>
        <taxon>Viridiplantae</taxon>
        <taxon>Streptophyta</taxon>
        <taxon>Embryophyta</taxon>
        <taxon>Tracheophyta</taxon>
        <taxon>Spermatophyta</taxon>
        <taxon>Magnoliopsida</taxon>
        <taxon>eudicotyledons</taxon>
        <taxon>Gunneridae</taxon>
        <taxon>Pentapetalae</taxon>
        <taxon>Caryophyllales</taxon>
        <taxon>Caryophyllaceae</taxon>
        <taxon>Caryophylleae</taxon>
        <taxon>Saponaria</taxon>
    </lineage>
</organism>
<evidence type="ECO:0000256" key="18">
    <source>
        <dbReference type="PIRSR" id="PIRSR600823-4"/>
    </source>
</evidence>
<dbReference type="GO" id="GO:0020037">
    <property type="term" value="F:heme binding"/>
    <property type="evidence" value="ECO:0007669"/>
    <property type="project" value="UniProtKB-UniRule"/>
</dbReference>
<keyword evidence="8 17" id="KW-0479">Metal-binding</keyword>
<evidence type="ECO:0000313" key="23">
    <source>
        <dbReference type="Proteomes" id="UP001443914"/>
    </source>
</evidence>
<evidence type="ECO:0000259" key="21">
    <source>
        <dbReference type="PROSITE" id="PS50873"/>
    </source>
</evidence>
<keyword evidence="23" id="KW-1185">Reference proteome</keyword>
<dbReference type="InterPro" id="IPR010255">
    <property type="entry name" value="Haem_peroxidase_sf"/>
</dbReference>
<evidence type="ECO:0000256" key="15">
    <source>
        <dbReference type="PIRSR" id="PIRSR600823-1"/>
    </source>
</evidence>
<dbReference type="PANTHER" id="PTHR31517:SF59">
    <property type="entry name" value="PEROXIDASE"/>
    <property type="match status" value="1"/>
</dbReference>
<dbReference type="InterPro" id="IPR000823">
    <property type="entry name" value="Peroxidase_pln"/>
</dbReference>
<evidence type="ECO:0000256" key="12">
    <source>
        <dbReference type="ARBA" id="ARBA00023004"/>
    </source>
</evidence>
<dbReference type="Gene3D" id="1.10.420.10">
    <property type="entry name" value="Peroxidase, domain 2"/>
    <property type="match status" value="1"/>
</dbReference>
<sequence length="346" mass="37919">MFSLYIRKTWQSILVCDMLDILDMQSKIMNMLCVLLLITTPLTYAKLKVGFYQKSCPQAESIIQKTVEQRFGVDTSITAALLRMHFHDCFIRGCDASILIDSTQSNQAEKEAGPNLTVREFELIDQIKANLEASCPLTVSCADIVTLATRDAVALAGGPQYNIPTGRRDGLVSRLNEVNLPGPSFTVGQARQSFSDRGLTLNDMVVLLGGHTVGVSHCSFFQDRLSNFQGTGSPDPSMDQNLVANLKSKCGSNTGVDPTTFLDQNTSFVVDNEYYNQILKKRGVLQIDQELALDKSSAKLVSNLASNNAFFAQSFAKAMVKLGNIQVLEGNFGEIRSSCRAFNTLA</sequence>
<feature type="binding site" evidence="17">
    <location>
        <position position="212"/>
    </location>
    <ligand>
        <name>Ca(2+)</name>
        <dbReference type="ChEBI" id="CHEBI:29108"/>
        <label>2</label>
    </ligand>
</feature>
<feature type="domain" description="Plant heme peroxidase family profile" evidence="21">
    <location>
        <begin position="46"/>
        <end position="343"/>
    </location>
</feature>
<feature type="binding site" evidence="17">
    <location>
        <position position="263"/>
    </location>
    <ligand>
        <name>Ca(2+)</name>
        <dbReference type="ChEBI" id="CHEBI:29108"/>
        <label>2</label>
    </ligand>
</feature>
<comment type="caution">
    <text evidence="22">The sequence shown here is derived from an EMBL/GenBank/DDBJ whole genome shotgun (WGS) entry which is preliminary data.</text>
</comment>
<dbReference type="InterPro" id="IPR019793">
    <property type="entry name" value="Peroxidases_heam-ligand_BS"/>
</dbReference>
<dbReference type="InterPro" id="IPR033905">
    <property type="entry name" value="Secretory_peroxidase"/>
</dbReference>
<evidence type="ECO:0000256" key="10">
    <source>
        <dbReference type="ARBA" id="ARBA00022837"/>
    </source>
</evidence>
<dbReference type="FunFam" id="1.10.420.10:FF:000007">
    <property type="entry name" value="Peroxidase"/>
    <property type="match status" value="1"/>
</dbReference>
<comment type="similarity">
    <text evidence="20">Belongs to the peroxidase family. Classical plant (class III) peroxidase subfamily.</text>
</comment>
<evidence type="ECO:0000256" key="3">
    <source>
        <dbReference type="ARBA" id="ARBA00006873"/>
    </source>
</evidence>
<evidence type="ECO:0000256" key="11">
    <source>
        <dbReference type="ARBA" id="ARBA00023002"/>
    </source>
</evidence>
<feature type="binding site" evidence="17">
    <location>
        <position position="97"/>
    </location>
    <ligand>
        <name>Ca(2+)</name>
        <dbReference type="ChEBI" id="CHEBI:29108"/>
        <label>1</label>
    </ligand>
</feature>
<feature type="disulfide bond" evidence="19">
    <location>
        <begin position="218"/>
        <end position="250"/>
    </location>
</feature>
<keyword evidence="11 20" id="KW-0560">Oxidoreductase</keyword>
<dbReference type="GO" id="GO:0140825">
    <property type="term" value="F:lactoperoxidase activity"/>
    <property type="evidence" value="ECO:0007669"/>
    <property type="project" value="UniProtKB-EC"/>
</dbReference>
<evidence type="ECO:0000256" key="7">
    <source>
        <dbReference type="ARBA" id="ARBA00022617"/>
    </source>
</evidence>
<evidence type="ECO:0000313" key="22">
    <source>
        <dbReference type="EMBL" id="KAK9734523.1"/>
    </source>
</evidence>